<protein>
    <submittedName>
        <fullName evidence="4">Tctex1 domain-containing protein 1-B</fullName>
    </submittedName>
</protein>
<evidence type="ECO:0000256" key="2">
    <source>
        <dbReference type="SAM" id="MobiDB-lite"/>
    </source>
</evidence>
<dbReference type="InterPro" id="IPR005334">
    <property type="entry name" value="Tctex-1-like"/>
</dbReference>
<sequence>MAQVKPAVRGTDHKRQSIAPSVGAALKRTQAPGMGAPSMRSHGQNLETETNYDVISMADRSEGIYRRNLQYENTYKMEPDVRFMAGCVEKEAEDVLTERLKDMKYDPATCKHLSQELAGIIMERVKLFAFKRYKFVVVVSIGSLKERPGMQFGSRCLWNKGTDSFANVKFANGSLFAVAMIYGLYYE</sequence>
<dbReference type="RefSeq" id="XP_013408480.1">
    <property type="nucleotide sequence ID" value="XM_013553026.1"/>
</dbReference>
<dbReference type="Pfam" id="PF03645">
    <property type="entry name" value="Tctex-1"/>
    <property type="match status" value="1"/>
</dbReference>
<gene>
    <name evidence="4" type="primary">LOC106172364</name>
</gene>
<dbReference type="InterPro" id="IPR038586">
    <property type="entry name" value="Tctex-1-like_sf"/>
</dbReference>
<dbReference type="CDD" id="cd21451">
    <property type="entry name" value="DLC-like_TCTEX1D"/>
    <property type="match status" value="1"/>
</dbReference>
<dbReference type="STRING" id="7574.A0A1S3JDJ0"/>
<proteinExistence type="inferred from homology"/>
<dbReference type="OrthoDB" id="10260741at2759"/>
<dbReference type="GO" id="GO:0045505">
    <property type="term" value="F:dynein intermediate chain binding"/>
    <property type="evidence" value="ECO:0007669"/>
    <property type="project" value="TreeGrafter"/>
</dbReference>
<dbReference type="Proteomes" id="UP000085678">
    <property type="component" value="Unplaced"/>
</dbReference>
<dbReference type="PANTHER" id="PTHR21255">
    <property type="entry name" value="T-COMPLEX-ASSOCIATED-TESTIS-EXPRESSED 1/ DYNEIN LIGHT CHAIN"/>
    <property type="match status" value="1"/>
</dbReference>
<dbReference type="KEGG" id="lak:106172364"/>
<organism evidence="3 4">
    <name type="scientific">Lingula anatina</name>
    <name type="common">Brachiopod</name>
    <name type="synonym">Lingula unguis</name>
    <dbReference type="NCBI Taxonomy" id="7574"/>
    <lineage>
        <taxon>Eukaryota</taxon>
        <taxon>Metazoa</taxon>
        <taxon>Spiralia</taxon>
        <taxon>Lophotrochozoa</taxon>
        <taxon>Brachiopoda</taxon>
        <taxon>Linguliformea</taxon>
        <taxon>Lingulata</taxon>
        <taxon>Lingulida</taxon>
        <taxon>Linguloidea</taxon>
        <taxon>Lingulidae</taxon>
        <taxon>Lingula</taxon>
    </lineage>
</organism>
<keyword evidence="3" id="KW-1185">Reference proteome</keyword>
<evidence type="ECO:0000313" key="4">
    <source>
        <dbReference type="RefSeq" id="XP_013408480.1"/>
    </source>
</evidence>
<comment type="similarity">
    <text evidence="1">Belongs to the dynein light chain Tctex-type family.</text>
</comment>
<dbReference type="PANTHER" id="PTHR21255:SF23">
    <property type="entry name" value="DYNEIN LIGHT CHAIN"/>
    <property type="match status" value="1"/>
</dbReference>
<evidence type="ECO:0000256" key="1">
    <source>
        <dbReference type="ARBA" id="ARBA00005361"/>
    </source>
</evidence>
<accession>A0A1S3JDJ0</accession>
<reference evidence="4" key="1">
    <citation type="submission" date="2025-08" db="UniProtKB">
        <authorList>
            <consortium name="RefSeq"/>
        </authorList>
    </citation>
    <scope>IDENTIFICATION</scope>
    <source>
        <tissue evidence="4">Gonads</tissue>
    </source>
</reference>
<dbReference type="GO" id="GO:0007018">
    <property type="term" value="P:microtubule-based movement"/>
    <property type="evidence" value="ECO:0007669"/>
    <property type="project" value="TreeGrafter"/>
</dbReference>
<feature type="region of interest" description="Disordered" evidence="2">
    <location>
        <begin position="1"/>
        <end position="23"/>
    </location>
</feature>
<dbReference type="InParanoid" id="A0A1S3JDJ0"/>
<dbReference type="Gene3D" id="3.30.1140.40">
    <property type="entry name" value="Tctex-1"/>
    <property type="match status" value="1"/>
</dbReference>
<dbReference type="GeneID" id="106172364"/>
<dbReference type="GO" id="GO:0005737">
    <property type="term" value="C:cytoplasm"/>
    <property type="evidence" value="ECO:0007669"/>
    <property type="project" value="TreeGrafter"/>
</dbReference>
<dbReference type="GO" id="GO:0005868">
    <property type="term" value="C:cytoplasmic dynein complex"/>
    <property type="evidence" value="ECO:0007669"/>
    <property type="project" value="TreeGrafter"/>
</dbReference>
<dbReference type="OMA" id="RSNDMPK"/>
<dbReference type="AlphaFoldDB" id="A0A1S3JDJ0"/>
<name>A0A1S3JDJ0_LINAN</name>
<evidence type="ECO:0000313" key="3">
    <source>
        <dbReference type="Proteomes" id="UP000085678"/>
    </source>
</evidence>